<evidence type="ECO:0000313" key="1">
    <source>
        <dbReference type="EMBL" id="MBB5226705.1"/>
    </source>
</evidence>
<dbReference type="Proteomes" id="UP000518887">
    <property type="component" value="Unassembled WGS sequence"/>
</dbReference>
<dbReference type="AlphaFoldDB" id="A0A7W8GAE4"/>
<accession>A0A7W8GAE4</accession>
<gene>
    <name evidence="1" type="ORF">HNP76_002086</name>
</gene>
<protein>
    <submittedName>
        <fullName evidence="1">Threonine/homoserine/homoserine lactone efflux protein</fullName>
    </submittedName>
</protein>
<name>A0A7W8GAE4_9SPIR</name>
<sequence length="42" mass="4574">MISLQFLITALIITLIPGTGVVYTMSTGLTQKSRASIFDEEN</sequence>
<reference evidence="1 2" key="1">
    <citation type="submission" date="2020-08" db="EMBL/GenBank/DDBJ databases">
        <title>Genomic Encyclopedia of Type Strains, Phase IV (KMG-IV): sequencing the most valuable type-strain genomes for metagenomic binning, comparative biology and taxonomic classification.</title>
        <authorList>
            <person name="Goeker M."/>
        </authorList>
    </citation>
    <scope>NUCLEOTIDE SEQUENCE [LARGE SCALE GENOMIC DNA]</scope>
    <source>
        <strain evidence="1 2">DSM 103462</strain>
    </source>
</reference>
<dbReference type="EMBL" id="JACHFQ010000006">
    <property type="protein sequence ID" value="MBB5226705.1"/>
    <property type="molecule type" value="Genomic_DNA"/>
</dbReference>
<comment type="caution">
    <text evidence="1">The sequence shown here is derived from an EMBL/GenBank/DDBJ whole genome shotgun (WGS) entry which is preliminary data.</text>
</comment>
<dbReference type="RefSeq" id="WP_260309223.1">
    <property type="nucleotide sequence ID" value="NZ_CP031518.1"/>
</dbReference>
<evidence type="ECO:0000313" key="2">
    <source>
        <dbReference type="Proteomes" id="UP000518887"/>
    </source>
</evidence>
<organism evidence="1 2">
    <name type="scientific">Treponema ruminis</name>
    <dbReference type="NCBI Taxonomy" id="744515"/>
    <lineage>
        <taxon>Bacteria</taxon>
        <taxon>Pseudomonadati</taxon>
        <taxon>Spirochaetota</taxon>
        <taxon>Spirochaetia</taxon>
        <taxon>Spirochaetales</taxon>
        <taxon>Treponemataceae</taxon>
        <taxon>Treponema</taxon>
    </lineage>
</organism>
<proteinExistence type="predicted"/>
<keyword evidence="2" id="KW-1185">Reference proteome</keyword>